<dbReference type="PANTHER" id="PTHR33392">
    <property type="entry name" value="POLYISOPRENYL-TEICHOIC ACID--PEPTIDOGLYCAN TEICHOIC ACID TRANSFERASE TAGU"/>
    <property type="match status" value="1"/>
</dbReference>
<evidence type="ECO:0000259" key="3">
    <source>
        <dbReference type="Pfam" id="PF03816"/>
    </source>
</evidence>
<feature type="domain" description="Cell envelope-related transcriptional attenuator" evidence="3">
    <location>
        <begin position="67"/>
        <end position="211"/>
    </location>
</feature>
<dbReference type="OrthoDB" id="27330at2"/>
<reference evidence="4 5" key="1">
    <citation type="submission" date="2017-09" db="EMBL/GenBank/DDBJ databases">
        <title>Complete genome sequence of Oxytococcus suis strain ZY16052.</title>
        <authorList>
            <person name="Li F."/>
        </authorList>
    </citation>
    <scope>NUCLEOTIDE SEQUENCE [LARGE SCALE GENOMIC DNA]</scope>
    <source>
        <strain evidence="4 5">ZY16052</strain>
    </source>
</reference>
<dbReference type="AlphaFoldDB" id="A0A347WIC4"/>
<dbReference type="PANTHER" id="PTHR33392:SF6">
    <property type="entry name" value="POLYISOPRENYL-TEICHOIC ACID--PEPTIDOGLYCAN TEICHOIC ACID TRANSFERASE TAGU"/>
    <property type="match status" value="1"/>
</dbReference>
<dbReference type="Proteomes" id="UP000263232">
    <property type="component" value="Chromosome"/>
</dbReference>
<dbReference type="KEGG" id="abae:CL176_01690"/>
<protein>
    <recommendedName>
        <fullName evidence="3">Cell envelope-related transcriptional attenuator domain-containing protein</fullName>
    </recommendedName>
</protein>
<dbReference type="NCBIfam" id="TIGR00350">
    <property type="entry name" value="lytR_cpsA_psr"/>
    <property type="match status" value="1"/>
</dbReference>
<proteinExistence type="inferred from homology"/>
<dbReference type="InterPro" id="IPR050922">
    <property type="entry name" value="LytR/CpsA/Psr_CW_biosynth"/>
</dbReference>
<feature type="region of interest" description="Disordered" evidence="2">
    <location>
        <begin position="338"/>
        <end position="440"/>
    </location>
</feature>
<gene>
    <name evidence="4" type="ORF">CL176_01690</name>
</gene>
<keyword evidence="5" id="KW-1185">Reference proteome</keyword>
<feature type="region of interest" description="Disordered" evidence="2">
    <location>
        <begin position="300"/>
        <end position="320"/>
    </location>
</feature>
<feature type="compositionally biased region" description="Low complexity" evidence="2">
    <location>
        <begin position="369"/>
        <end position="386"/>
    </location>
</feature>
<evidence type="ECO:0000313" key="5">
    <source>
        <dbReference type="Proteomes" id="UP000263232"/>
    </source>
</evidence>
<dbReference type="Pfam" id="PF03816">
    <property type="entry name" value="LytR_cpsA_psr"/>
    <property type="match status" value="1"/>
</dbReference>
<evidence type="ECO:0000256" key="2">
    <source>
        <dbReference type="SAM" id="MobiDB-lite"/>
    </source>
</evidence>
<sequence length="440" mass="48776">MLVLVLVVLAAVAGKVTRDLKTAVDTMSQEVAVDPMREQDVELTQGHPINVLLVGLDGDARENDPKRSDTLILVNVNPENQSMKMLSIPRDTLVDIPGQSEPDKVNHAFAFGGIELTIETLQNYLQVPIDYYAVINMQSLIEVIDAIGGIEVTSPLSFEYRGTEFHEGETRQVDGVKAMNFARMRYDDPEGEIGRQNRQKIVIKAMIDKVLSMDGVAAYPRLLQVVSRNVQTNVNLGELLSIYQYYLPALNHISSIKFEQLEEVFMDEVFYFNIPLSSRVKVSNEYRLLSGLRPITQSALADPLGTGEAGQEGEEEQGMSATRTDLVIINQYPSGLTEEDYQEVMDEQSSIETIRQHRHQAPAEPAQLPTYESYSGYSTSPSYSEGAGSGGNSQSYQNPGEPAGSQAVNYEEAPVYEEPPFYYSYNTPATEEPIEPAAVE</sequence>
<comment type="similarity">
    <text evidence="1">Belongs to the LytR/CpsA/Psr (LCP) family.</text>
</comment>
<accession>A0A347WIC4</accession>
<organism evidence="4 5">
    <name type="scientific">Suicoccus acidiformans</name>
    <dbReference type="NCBI Taxonomy" id="2036206"/>
    <lineage>
        <taxon>Bacteria</taxon>
        <taxon>Bacillati</taxon>
        <taxon>Bacillota</taxon>
        <taxon>Bacilli</taxon>
        <taxon>Lactobacillales</taxon>
        <taxon>Aerococcaceae</taxon>
        <taxon>Suicoccus</taxon>
    </lineage>
</organism>
<evidence type="ECO:0000313" key="4">
    <source>
        <dbReference type="EMBL" id="AXY24831.1"/>
    </source>
</evidence>
<dbReference type="EMBL" id="CP023434">
    <property type="protein sequence ID" value="AXY24831.1"/>
    <property type="molecule type" value="Genomic_DNA"/>
</dbReference>
<name>A0A347WIC4_9LACT</name>
<evidence type="ECO:0000256" key="1">
    <source>
        <dbReference type="ARBA" id="ARBA00006068"/>
    </source>
</evidence>
<dbReference type="InterPro" id="IPR004474">
    <property type="entry name" value="LytR_CpsA_psr"/>
</dbReference>
<dbReference type="Gene3D" id="3.40.630.190">
    <property type="entry name" value="LCP protein"/>
    <property type="match status" value="1"/>
</dbReference>